<dbReference type="InterPro" id="IPR009051">
    <property type="entry name" value="Helical_ferredxn"/>
</dbReference>
<dbReference type="PRINTS" id="PR00368">
    <property type="entry name" value="FADPNR"/>
</dbReference>
<dbReference type="SUPFAM" id="SSF46548">
    <property type="entry name" value="alpha-helical ferredoxin"/>
    <property type="match status" value="1"/>
</dbReference>
<dbReference type="AlphaFoldDB" id="A0A2R4M2Y3"/>
<dbReference type="PANTHER" id="PTHR42783:SF3">
    <property type="entry name" value="GLUTAMATE SYNTHASE [NADPH] SMALL CHAIN-RELATED"/>
    <property type="match status" value="1"/>
</dbReference>
<dbReference type="Gene3D" id="3.50.50.60">
    <property type="entry name" value="FAD/NAD(P)-binding domain"/>
    <property type="match status" value="2"/>
</dbReference>
<keyword evidence="2" id="KW-0408">Iron</keyword>
<dbReference type="Gene3D" id="3.30.70.20">
    <property type="match status" value="1"/>
</dbReference>
<gene>
    <name evidence="5" type="ORF">DA792_10485</name>
</gene>
<dbReference type="GO" id="GO:0016491">
    <property type="term" value="F:oxidoreductase activity"/>
    <property type="evidence" value="ECO:0007669"/>
    <property type="project" value="InterPro"/>
</dbReference>
<dbReference type="GO" id="GO:0046872">
    <property type="term" value="F:metal ion binding"/>
    <property type="evidence" value="ECO:0007669"/>
    <property type="project" value="UniProtKB-KW"/>
</dbReference>
<evidence type="ECO:0000259" key="4">
    <source>
        <dbReference type="PROSITE" id="PS51379"/>
    </source>
</evidence>
<dbReference type="InterPro" id="IPR036188">
    <property type="entry name" value="FAD/NAD-bd_sf"/>
</dbReference>
<dbReference type="Pfam" id="PF07992">
    <property type="entry name" value="Pyr_redox_2"/>
    <property type="match status" value="1"/>
</dbReference>
<protein>
    <submittedName>
        <fullName evidence="5">Oxidoreductase</fullName>
    </submittedName>
</protein>
<sequence length="598" mass="65619">MSLRDVLSPFTAWKHVINDPVTIKDPFTREAADRYRGFHQNDMEKCIGCGSCETICQNAAIDMVPVEGQVTGPGDSGLRPMIDYGRCCWCALCVDVCMTGSLTMSNAYTWVDSDPDAFRFVPGVDAKSWDNEPKGYSREDVRRLSGTTRAPMGEMEPEARICNFDEIVHGFTREQAVLEADRCVECGLCVATCPAHMDIPDYIRLVREGDYEAGLQLLYETNPFSQACGRICTHNCETSCAALHEGDPIAIRWLKRNITDSVPRERYFDLIQKPDVPETAQSVAIIGAGPAGLTAAFDLARKGHKVVVFEALPKPGGMMRYGIPEYRMPYDVLDHEISVIESMGVEIRCNMRVGHEISMDQLKTAYDAVVLGIGLHQGRSTRIPGSVHAEAAIDLLRRITADEEVPVPPQVAVIGGGNVAMDIARSMARLQQAKYGQVGVTVTALEALEKFLADPEEVREALEEGCVILDARGPQEIMLDGDTVTGLRTWKVNAIFDAEGRFAPKYDEGDEVIHPAGMVIEAIGQMSDISLLGAELTETLEWNRGRIMIDRDGQTSEPWLWAAGDATSGPDVIHAVADGHRVAVSVAKMLTAKRETLQ</sequence>
<dbReference type="KEGG" id="cbak:DA792_10485"/>
<dbReference type="Pfam" id="PF12838">
    <property type="entry name" value="Fer4_7"/>
    <property type="match status" value="1"/>
</dbReference>
<dbReference type="Proteomes" id="UP000241447">
    <property type="component" value="Chromosome"/>
</dbReference>
<feature type="domain" description="4Fe-4S ferredoxin-type" evidence="4">
    <location>
        <begin position="37"/>
        <end position="66"/>
    </location>
</feature>
<evidence type="ECO:0000313" key="6">
    <source>
        <dbReference type="Proteomes" id="UP000241447"/>
    </source>
</evidence>
<dbReference type="PRINTS" id="PR00469">
    <property type="entry name" value="PNDRDTASEII"/>
</dbReference>
<dbReference type="PANTHER" id="PTHR42783">
    <property type="entry name" value="GLUTAMATE SYNTHASE [NADPH] SMALL CHAIN"/>
    <property type="match status" value="1"/>
</dbReference>
<evidence type="ECO:0000256" key="3">
    <source>
        <dbReference type="ARBA" id="ARBA00023014"/>
    </source>
</evidence>
<feature type="domain" description="4Fe-4S ferredoxin-type" evidence="4">
    <location>
        <begin position="78"/>
        <end position="107"/>
    </location>
</feature>
<dbReference type="InterPro" id="IPR017900">
    <property type="entry name" value="4Fe4S_Fe_S_CS"/>
</dbReference>
<accession>A0A2R4M2Y3</accession>
<dbReference type="InterPro" id="IPR023753">
    <property type="entry name" value="FAD/NAD-binding_dom"/>
</dbReference>
<dbReference type="EMBL" id="CP028475">
    <property type="protein sequence ID" value="AVW91459.1"/>
    <property type="molecule type" value="Genomic_DNA"/>
</dbReference>
<organism evidence="5 6">
    <name type="scientific">Celeribacter baekdonensis</name>
    <dbReference type="NCBI Taxonomy" id="875171"/>
    <lineage>
        <taxon>Bacteria</taxon>
        <taxon>Pseudomonadati</taxon>
        <taxon>Pseudomonadota</taxon>
        <taxon>Alphaproteobacteria</taxon>
        <taxon>Rhodobacterales</taxon>
        <taxon>Roseobacteraceae</taxon>
        <taxon>Celeribacter</taxon>
    </lineage>
</organism>
<dbReference type="PROSITE" id="PS51379">
    <property type="entry name" value="4FE4S_FER_2"/>
    <property type="match status" value="3"/>
</dbReference>
<name>A0A2R4M2Y3_9RHOB</name>
<feature type="domain" description="4Fe-4S ferredoxin-type" evidence="4">
    <location>
        <begin position="174"/>
        <end position="202"/>
    </location>
</feature>
<dbReference type="GO" id="GO:0051536">
    <property type="term" value="F:iron-sulfur cluster binding"/>
    <property type="evidence" value="ECO:0007669"/>
    <property type="project" value="UniProtKB-KW"/>
</dbReference>
<reference evidence="5 6" key="1">
    <citation type="submission" date="2018-03" db="EMBL/GenBank/DDBJ databases">
        <title>The Complete Genome of Celeribacter baekdonensis strain LH4, a Thiosulfate-Oxidizing Alphaproteobacterium Isolated from Gulf of Mexico Continental Slope Sediments.</title>
        <authorList>
            <person name="Flood B.E."/>
            <person name="Bailey J.V."/>
            <person name="Leprich D."/>
        </authorList>
    </citation>
    <scope>NUCLEOTIDE SEQUENCE [LARGE SCALE GENOMIC DNA]</scope>
    <source>
        <strain evidence="5 6">LH4</strain>
    </source>
</reference>
<keyword evidence="3" id="KW-0411">Iron-sulfur</keyword>
<evidence type="ECO:0000313" key="5">
    <source>
        <dbReference type="EMBL" id="AVW91459.1"/>
    </source>
</evidence>
<dbReference type="Gene3D" id="1.10.1060.10">
    <property type="entry name" value="Alpha-helical ferredoxin"/>
    <property type="match status" value="1"/>
</dbReference>
<dbReference type="InterPro" id="IPR017896">
    <property type="entry name" value="4Fe4S_Fe-S-bd"/>
</dbReference>
<keyword evidence="1" id="KW-0479">Metal-binding</keyword>
<dbReference type="PROSITE" id="PS00198">
    <property type="entry name" value="4FE4S_FER_1"/>
    <property type="match status" value="1"/>
</dbReference>
<dbReference type="OrthoDB" id="9803192at2"/>
<dbReference type="RefSeq" id="WP_107719903.1">
    <property type="nucleotide sequence ID" value="NZ_CP028475.1"/>
</dbReference>
<dbReference type="InterPro" id="IPR028261">
    <property type="entry name" value="DPD_II"/>
</dbReference>
<proteinExistence type="predicted"/>
<dbReference type="Pfam" id="PF14691">
    <property type="entry name" value="Fer4_20"/>
    <property type="match status" value="1"/>
</dbReference>
<dbReference type="SUPFAM" id="SSF54862">
    <property type="entry name" value="4Fe-4S ferredoxins"/>
    <property type="match status" value="1"/>
</dbReference>
<dbReference type="SUPFAM" id="SSF51971">
    <property type="entry name" value="Nucleotide-binding domain"/>
    <property type="match status" value="2"/>
</dbReference>
<evidence type="ECO:0000256" key="2">
    <source>
        <dbReference type="ARBA" id="ARBA00023004"/>
    </source>
</evidence>
<evidence type="ECO:0000256" key="1">
    <source>
        <dbReference type="ARBA" id="ARBA00022723"/>
    </source>
</evidence>